<name>A0A9D1KZI8_9FIRM</name>
<reference evidence="4" key="2">
    <citation type="journal article" date="2021" name="PeerJ">
        <title>Extensive microbial diversity within the chicken gut microbiome revealed by metagenomics and culture.</title>
        <authorList>
            <person name="Gilroy R."/>
            <person name="Ravi A."/>
            <person name="Getino M."/>
            <person name="Pursley I."/>
            <person name="Horton D.L."/>
            <person name="Alikhan N.F."/>
            <person name="Baker D."/>
            <person name="Gharbi K."/>
            <person name="Hall N."/>
            <person name="Watson M."/>
            <person name="Adriaenssens E.M."/>
            <person name="Foster-Nyarko E."/>
            <person name="Jarju S."/>
            <person name="Secka A."/>
            <person name="Antonio M."/>
            <person name="Oren A."/>
            <person name="Chaudhuri R.R."/>
            <person name="La Ragione R."/>
            <person name="Hildebrand F."/>
            <person name="Pallen M.J."/>
        </authorList>
    </citation>
    <scope>NUCLEOTIDE SEQUENCE</scope>
    <source>
        <strain evidence="4">CHK195-11698</strain>
    </source>
</reference>
<organism evidence="4 5">
    <name type="scientific">Candidatus Fimiplasma intestinipullorum</name>
    <dbReference type="NCBI Taxonomy" id="2840825"/>
    <lineage>
        <taxon>Bacteria</taxon>
        <taxon>Bacillati</taxon>
        <taxon>Bacillota</taxon>
        <taxon>Clostridia</taxon>
        <taxon>Eubacteriales</taxon>
        <taxon>Candidatus Fimiplasma</taxon>
    </lineage>
</organism>
<dbReference type="Proteomes" id="UP000824175">
    <property type="component" value="Unassembled WGS sequence"/>
</dbReference>
<dbReference type="PRINTS" id="PR00081">
    <property type="entry name" value="GDHRDH"/>
</dbReference>
<sequence length="265" mass="29843">MKKVLITGCSSGIGKEVALTLAQEGFEVVATVRHPEKAKDLAGHTHLWVEKADVLSYIEKDDDLGRIVKQYGSFDIVICNAGVMLGGFLEDLKMDEIQRLVDTNLMGVIYTIKAVLPDMIERQSGKIILLSSLAGRRGTPLMSCYDATKFALEGLAESLSLELAPYGITLHLVEPGCVQTDLYRQGAMKQSRRQGVYEQKLEKMSQKFQSGRPRKEVTFQILKICQGKTSRLHYPIPALKHFQIWLKPLIFSKLGHLVWKKWMNH</sequence>
<comment type="caution">
    <text evidence="4">The sequence shown here is derived from an EMBL/GenBank/DDBJ whole genome shotgun (WGS) entry which is preliminary data.</text>
</comment>
<keyword evidence="2" id="KW-0560">Oxidoreductase</keyword>
<dbReference type="PRINTS" id="PR00080">
    <property type="entry name" value="SDRFAMILY"/>
</dbReference>
<evidence type="ECO:0000256" key="1">
    <source>
        <dbReference type="ARBA" id="ARBA00006484"/>
    </source>
</evidence>
<dbReference type="AlphaFoldDB" id="A0A9D1KZI8"/>
<dbReference type="GO" id="GO:0016491">
    <property type="term" value="F:oxidoreductase activity"/>
    <property type="evidence" value="ECO:0007669"/>
    <property type="project" value="UniProtKB-KW"/>
</dbReference>
<comment type="similarity">
    <text evidence="1 3">Belongs to the short-chain dehydrogenases/reductases (SDR) family.</text>
</comment>
<dbReference type="InterPro" id="IPR002347">
    <property type="entry name" value="SDR_fam"/>
</dbReference>
<evidence type="ECO:0000256" key="3">
    <source>
        <dbReference type="RuleBase" id="RU000363"/>
    </source>
</evidence>
<proteinExistence type="inferred from homology"/>
<protein>
    <submittedName>
        <fullName evidence="4">SDR family NAD(P)-dependent oxidoreductase</fullName>
    </submittedName>
</protein>
<evidence type="ECO:0000313" key="5">
    <source>
        <dbReference type="Proteomes" id="UP000824175"/>
    </source>
</evidence>
<dbReference type="PANTHER" id="PTHR43391:SF86">
    <property type="entry name" value="SHORT-CHAIN DEHYDROGENASE_REDUCTASE FAMILY PROTEIN"/>
    <property type="match status" value="1"/>
</dbReference>
<accession>A0A9D1KZI8</accession>
<dbReference type="PANTHER" id="PTHR43391">
    <property type="entry name" value="RETINOL DEHYDROGENASE-RELATED"/>
    <property type="match status" value="1"/>
</dbReference>
<reference evidence="4" key="1">
    <citation type="submission" date="2020-10" db="EMBL/GenBank/DDBJ databases">
        <authorList>
            <person name="Gilroy R."/>
        </authorList>
    </citation>
    <scope>NUCLEOTIDE SEQUENCE</scope>
    <source>
        <strain evidence="4">CHK195-11698</strain>
    </source>
</reference>
<dbReference type="Gene3D" id="3.40.50.720">
    <property type="entry name" value="NAD(P)-binding Rossmann-like Domain"/>
    <property type="match status" value="1"/>
</dbReference>
<gene>
    <name evidence="4" type="ORF">IAD15_05985</name>
</gene>
<dbReference type="EMBL" id="DVMJ01000052">
    <property type="protein sequence ID" value="HIU13603.1"/>
    <property type="molecule type" value="Genomic_DNA"/>
</dbReference>
<dbReference type="Pfam" id="PF00106">
    <property type="entry name" value="adh_short"/>
    <property type="match status" value="1"/>
</dbReference>
<dbReference type="SUPFAM" id="SSF51735">
    <property type="entry name" value="NAD(P)-binding Rossmann-fold domains"/>
    <property type="match status" value="1"/>
</dbReference>
<evidence type="ECO:0000313" key="4">
    <source>
        <dbReference type="EMBL" id="HIU13603.1"/>
    </source>
</evidence>
<dbReference type="InterPro" id="IPR036291">
    <property type="entry name" value="NAD(P)-bd_dom_sf"/>
</dbReference>
<evidence type="ECO:0000256" key="2">
    <source>
        <dbReference type="ARBA" id="ARBA00023002"/>
    </source>
</evidence>
<dbReference type="GO" id="GO:0005829">
    <property type="term" value="C:cytosol"/>
    <property type="evidence" value="ECO:0007669"/>
    <property type="project" value="TreeGrafter"/>
</dbReference>